<reference evidence="1" key="1">
    <citation type="journal article" date="2014" name="Front. Microbiol.">
        <title>High frequency of phylogenetically diverse reductive dehalogenase-homologous genes in deep subseafloor sedimentary metagenomes.</title>
        <authorList>
            <person name="Kawai M."/>
            <person name="Futagami T."/>
            <person name="Toyoda A."/>
            <person name="Takaki Y."/>
            <person name="Nishi S."/>
            <person name="Hori S."/>
            <person name="Arai W."/>
            <person name="Tsubouchi T."/>
            <person name="Morono Y."/>
            <person name="Uchiyama I."/>
            <person name="Ito T."/>
            <person name="Fujiyama A."/>
            <person name="Inagaki F."/>
            <person name="Takami H."/>
        </authorList>
    </citation>
    <scope>NUCLEOTIDE SEQUENCE</scope>
    <source>
        <strain evidence="1">Expedition CK06-06</strain>
    </source>
</reference>
<gene>
    <name evidence="1" type="ORF">S12H4_01495</name>
</gene>
<comment type="caution">
    <text evidence="1">The sequence shown here is derived from an EMBL/GenBank/DDBJ whole genome shotgun (WGS) entry which is preliminary data.</text>
</comment>
<protein>
    <submittedName>
        <fullName evidence="1">Uncharacterized protein</fullName>
    </submittedName>
</protein>
<evidence type="ECO:0000313" key="1">
    <source>
        <dbReference type="EMBL" id="GAI62396.1"/>
    </source>
</evidence>
<organism evidence="1">
    <name type="scientific">marine sediment metagenome</name>
    <dbReference type="NCBI Taxonomy" id="412755"/>
    <lineage>
        <taxon>unclassified sequences</taxon>
        <taxon>metagenomes</taxon>
        <taxon>ecological metagenomes</taxon>
    </lineage>
</organism>
<accession>X1R5R7</accession>
<name>X1R5R7_9ZZZZ</name>
<dbReference type="EMBL" id="BARW01000302">
    <property type="protein sequence ID" value="GAI62396.1"/>
    <property type="molecule type" value="Genomic_DNA"/>
</dbReference>
<sequence length="141" mass="16169">MSEPEIQEVKIYIITNRSTGKKSYQEALNAEDACKQTGWLIGDCFVREVKPRYEARGGDHSALVVKIPCQTCPYQYAECRKPPDQDCPCRLKTPDLGEWMREITKSHLCQFIGKELAKSDYHLGQKWLPIAQAIEELGDHR</sequence>
<proteinExistence type="predicted"/>
<dbReference type="AlphaFoldDB" id="X1R5R7"/>